<feature type="transmembrane region" description="Helical" evidence="6">
    <location>
        <begin position="173"/>
        <end position="196"/>
    </location>
</feature>
<dbReference type="KEGG" id="bhc:JFL75_19480"/>
<protein>
    <submittedName>
        <fullName evidence="7">ABC transporter permease</fullName>
    </submittedName>
</protein>
<feature type="transmembrane region" description="Helical" evidence="6">
    <location>
        <begin position="217"/>
        <end position="238"/>
    </location>
</feature>
<gene>
    <name evidence="7" type="ORF">JFL75_19480</name>
</gene>
<feature type="transmembrane region" description="Helical" evidence="6">
    <location>
        <begin position="127"/>
        <end position="153"/>
    </location>
</feature>
<dbReference type="GO" id="GO:0022857">
    <property type="term" value="F:transmembrane transporter activity"/>
    <property type="evidence" value="ECO:0007669"/>
    <property type="project" value="InterPro"/>
</dbReference>
<dbReference type="GO" id="GO:0005886">
    <property type="term" value="C:plasma membrane"/>
    <property type="evidence" value="ECO:0007669"/>
    <property type="project" value="UniProtKB-SubCell"/>
</dbReference>
<keyword evidence="5 6" id="KW-0472">Membrane</keyword>
<dbReference type="CDD" id="cd06579">
    <property type="entry name" value="TM_PBP1_transp_AraH_like"/>
    <property type="match status" value="1"/>
</dbReference>
<keyword evidence="3 6" id="KW-0812">Transmembrane</keyword>
<organism evidence="7 8">
    <name type="scientific">Breznakiella homolactica</name>
    <dbReference type="NCBI Taxonomy" id="2798577"/>
    <lineage>
        <taxon>Bacteria</taxon>
        <taxon>Pseudomonadati</taxon>
        <taxon>Spirochaetota</taxon>
        <taxon>Spirochaetia</taxon>
        <taxon>Spirochaetales</taxon>
        <taxon>Breznakiellaceae</taxon>
        <taxon>Breznakiella</taxon>
    </lineage>
</organism>
<feature type="transmembrane region" description="Helical" evidence="6">
    <location>
        <begin position="21"/>
        <end position="40"/>
    </location>
</feature>
<dbReference type="InterPro" id="IPR001851">
    <property type="entry name" value="ABC_transp_permease"/>
</dbReference>
<dbReference type="RefSeq" id="WP_215626391.1">
    <property type="nucleotide sequence ID" value="NZ_CP067089.2"/>
</dbReference>
<feature type="transmembrane region" description="Helical" evidence="6">
    <location>
        <begin position="244"/>
        <end position="265"/>
    </location>
</feature>
<evidence type="ECO:0000256" key="4">
    <source>
        <dbReference type="ARBA" id="ARBA00022989"/>
    </source>
</evidence>
<accession>A0A7T7XMM4</accession>
<dbReference type="AlphaFoldDB" id="A0A7T7XMM4"/>
<dbReference type="Pfam" id="PF02653">
    <property type="entry name" value="BPD_transp_2"/>
    <property type="match status" value="1"/>
</dbReference>
<reference evidence="7" key="1">
    <citation type="submission" date="2021-01" db="EMBL/GenBank/DDBJ databases">
        <title>Description of Breznakiella homolactica.</title>
        <authorList>
            <person name="Song Y."/>
            <person name="Brune A."/>
        </authorList>
    </citation>
    <scope>NUCLEOTIDE SEQUENCE</scope>
    <source>
        <strain evidence="7">RmG30</strain>
    </source>
</reference>
<feature type="transmembrane region" description="Helical" evidence="6">
    <location>
        <begin position="46"/>
        <end position="67"/>
    </location>
</feature>
<evidence type="ECO:0000256" key="3">
    <source>
        <dbReference type="ARBA" id="ARBA00022692"/>
    </source>
</evidence>
<keyword evidence="4 6" id="KW-1133">Transmembrane helix</keyword>
<sequence length="332" mass="34231">MNAESGKQLLVTFGKKLISNYLVLVLILTVVVGSIVSPYFLTSRNLGNILQFSAVISIIAVGQFFVVVTGGIDLSVGSIAAFATVISAVMMAKGIPAVIAAACALGLSALWGAVNGALVTGAKITPFVVTLATQSIVRGCAYLVQSGSLIGIYDNNFIWAFSGKTLGIPNPVILFIAVMLVAAFVMHYTTFGRSLYAIGGNSESARLSGIPVKRSLLKVYTINGLLSGLGGLVLAAQLTQGSSLLAKGYELDTIAAVVVGGASLAGGTGGPIGSVIGGLIIYSITNIMNLLTIPSEPQMVVKGLMIILAVIMIGDGTKKGKIRRIKNPKNQQ</sequence>
<evidence type="ECO:0000256" key="6">
    <source>
        <dbReference type="SAM" id="Phobius"/>
    </source>
</evidence>
<evidence type="ECO:0000256" key="5">
    <source>
        <dbReference type="ARBA" id="ARBA00023136"/>
    </source>
</evidence>
<evidence type="ECO:0000313" key="8">
    <source>
        <dbReference type="Proteomes" id="UP000595917"/>
    </source>
</evidence>
<comment type="subcellular location">
    <subcellularLocation>
        <location evidence="1">Cell membrane</location>
        <topology evidence="1">Multi-pass membrane protein</topology>
    </subcellularLocation>
</comment>
<feature type="transmembrane region" description="Helical" evidence="6">
    <location>
        <begin position="98"/>
        <end position="120"/>
    </location>
</feature>
<evidence type="ECO:0000256" key="2">
    <source>
        <dbReference type="ARBA" id="ARBA00022475"/>
    </source>
</evidence>
<dbReference type="EMBL" id="CP067089">
    <property type="protein sequence ID" value="QQO09086.1"/>
    <property type="molecule type" value="Genomic_DNA"/>
</dbReference>
<evidence type="ECO:0000313" key="7">
    <source>
        <dbReference type="EMBL" id="QQO09086.1"/>
    </source>
</evidence>
<dbReference type="PANTHER" id="PTHR32196">
    <property type="entry name" value="ABC TRANSPORTER PERMEASE PROTEIN YPHD-RELATED-RELATED"/>
    <property type="match status" value="1"/>
</dbReference>
<proteinExistence type="predicted"/>
<dbReference type="PANTHER" id="PTHR32196:SF72">
    <property type="entry name" value="RIBOSE IMPORT PERMEASE PROTEIN RBSC"/>
    <property type="match status" value="1"/>
</dbReference>
<feature type="transmembrane region" description="Helical" evidence="6">
    <location>
        <begin position="74"/>
        <end position="92"/>
    </location>
</feature>
<keyword evidence="2" id="KW-1003">Cell membrane</keyword>
<evidence type="ECO:0000256" key="1">
    <source>
        <dbReference type="ARBA" id="ARBA00004651"/>
    </source>
</evidence>
<name>A0A7T7XMM4_9SPIR</name>
<keyword evidence="8" id="KW-1185">Reference proteome</keyword>
<dbReference type="Proteomes" id="UP000595917">
    <property type="component" value="Chromosome"/>
</dbReference>